<evidence type="ECO:0000256" key="3">
    <source>
        <dbReference type="ARBA" id="ARBA00022806"/>
    </source>
</evidence>
<dbReference type="OrthoDB" id="64767at2759"/>
<dbReference type="AlphaFoldDB" id="A0A7J7MTI0"/>
<evidence type="ECO:0000256" key="2">
    <source>
        <dbReference type="ARBA" id="ARBA00022801"/>
    </source>
</evidence>
<organism evidence="6 7">
    <name type="scientific">Kingdonia uniflora</name>
    <dbReference type="NCBI Taxonomy" id="39325"/>
    <lineage>
        <taxon>Eukaryota</taxon>
        <taxon>Viridiplantae</taxon>
        <taxon>Streptophyta</taxon>
        <taxon>Embryophyta</taxon>
        <taxon>Tracheophyta</taxon>
        <taxon>Spermatophyta</taxon>
        <taxon>Magnoliopsida</taxon>
        <taxon>Ranunculales</taxon>
        <taxon>Circaeasteraceae</taxon>
        <taxon>Kingdonia</taxon>
    </lineage>
</organism>
<feature type="region of interest" description="Disordered" evidence="5">
    <location>
        <begin position="1"/>
        <end position="36"/>
    </location>
</feature>
<dbReference type="InterPro" id="IPR050699">
    <property type="entry name" value="RNA-DNA_Helicase"/>
</dbReference>
<dbReference type="GO" id="GO:0005634">
    <property type="term" value="C:nucleus"/>
    <property type="evidence" value="ECO:0007669"/>
    <property type="project" value="TreeGrafter"/>
</dbReference>
<keyword evidence="1" id="KW-0547">Nucleotide-binding</keyword>
<feature type="compositionally biased region" description="Polar residues" evidence="5">
    <location>
        <begin position="20"/>
        <end position="36"/>
    </location>
</feature>
<keyword evidence="7" id="KW-1185">Reference proteome</keyword>
<sequence length="125" mass="13975">MEESQVLGKQKAQEDLDVTLEQNSSVTPNSESEQKQQPNLVRIYVYEVVVPSRYASSKEEFVHGTLSNPIFNGTKAKSYPFNLYPFQQVSIACLKRNESVLVSAHTSAGKNVVAEYAIAMAFRDK</sequence>
<protein>
    <submittedName>
        <fullName evidence="6">Uncharacterized protein</fullName>
    </submittedName>
</protein>
<evidence type="ECO:0000313" key="7">
    <source>
        <dbReference type="Proteomes" id="UP000541444"/>
    </source>
</evidence>
<proteinExistence type="predicted"/>
<dbReference type="InterPro" id="IPR027417">
    <property type="entry name" value="P-loop_NTPase"/>
</dbReference>
<evidence type="ECO:0000256" key="4">
    <source>
        <dbReference type="ARBA" id="ARBA00022840"/>
    </source>
</evidence>
<accession>A0A7J7MTI0</accession>
<dbReference type="Gene3D" id="3.40.50.300">
    <property type="entry name" value="P-loop containing nucleotide triphosphate hydrolases"/>
    <property type="match status" value="1"/>
</dbReference>
<dbReference type="GO" id="GO:0016787">
    <property type="term" value="F:hydrolase activity"/>
    <property type="evidence" value="ECO:0007669"/>
    <property type="project" value="UniProtKB-KW"/>
</dbReference>
<dbReference type="GO" id="GO:0005524">
    <property type="term" value="F:ATP binding"/>
    <property type="evidence" value="ECO:0007669"/>
    <property type="project" value="UniProtKB-KW"/>
</dbReference>
<dbReference type="Proteomes" id="UP000541444">
    <property type="component" value="Unassembled WGS sequence"/>
</dbReference>
<dbReference type="PANTHER" id="PTHR12131:SF7">
    <property type="entry name" value="EXOSOME RNA HELICASE MTR4"/>
    <property type="match status" value="1"/>
</dbReference>
<dbReference type="PANTHER" id="PTHR12131">
    <property type="entry name" value="ATP-DEPENDENT RNA AND DNA HELICASE"/>
    <property type="match status" value="1"/>
</dbReference>
<comment type="caution">
    <text evidence="6">The sequence shown here is derived from an EMBL/GenBank/DDBJ whole genome shotgun (WGS) entry which is preliminary data.</text>
</comment>
<evidence type="ECO:0000256" key="5">
    <source>
        <dbReference type="SAM" id="MobiDB-lite"/>
    </source>
</evidence>
<keyword evidence="3" id="KW-0347">Helicase</keyword>
<dbReference type="EMBL" id="JACGCM010001237">
    <property type="protein sequence ID" value="KAF6158112.1"/>
    <property type="molecule type" value="Genomic_DNA"/>
</dbReference>
<dbReference type="SUPFAM" id="SSF52540">
    <property type="entry name" value="P-loop containing nucleoside triphosphate hydrolases"/>
    <property type="match status" value="1"/>
</dbReference>
<dbReference type="GO" id="GO:0004386">
    <property type="term" value="F:helicase activity"/>
    <property type="evidence" value="ECO:0007669"/>
    <property type="project" value="UniProtKB-KW"/>
</dbReference>
<gene>
    <name evidence="6" type="ORF">GIB67_014906</name>
</gene>
<keyword evidence="2" id="KW-0378">Hydrolase</keyword>
<dbReference type="GO" id="GO:0000460">
    <property type="term" value="P:maturation of 5.8S rRNA"/>
    <property type="evidence" value="ECO:0007669"/>
    <property type="project" value="TreeGrafter"/>
</dbReference>
<name>A0A7J7MTI0_9MAGN</name>
<reference evidence="6 7" key="1">
    <citation type="journal article" date="2020" name="IScience">
        <title>Genome Sequencing of the Endangered Kingdonia uniflora (Circaeasteraceae, Ranunculales) Reveals Potential Mechanisms of Evolutionary Specialization.</title>
        <authorList>
            <person name="Sun Y."/>
            <person name="Deng T."/>
            <person name="Zhang A."/>
            <person name="Moore M.J."/>
            <person name="Landis J.B."/>
            <person name="Lin N."/>
            <person name="Zhang H."/>
            <person name="Zhang X."/>
            <person name="Huang J."/>
            <person name="Zhang X."/>
            <person name="Sun H."/>
            <person name="Wang H."/>
        </authorList>
    </citation>
    <scope>NUCLEOTIDE SEQUENCE [LARGE SCALE GENOMIC DNA]</scope>
    <source>
        <strain evidence="6">TB1705</strain>
        <tissue evidence="6">Leaf</tissue>
    </source>
</reference>
<keyword evidence="4" id="KW-0067">ATP-binding</keyword>
<evidence type="ECO:0000256" key="1">
    <source>
        <dbReference type="ARBA" id="ARBA00022741"/>
    </source>
</evidence>
<evidence type="ECO:0000313" key="6">
    <source>
        <dbReference type="EMBL" id="KAF6158112.1"/>
    </source>
</evidence>